<reference evidence="1 2" key="1">
    <citation type="submission" date="2023-01" db="EMBL/GenBank/DDBJ databases">
        <title>Cultivation and genomic characterization of new, ubiquitous marine nitrite-oxidizing bacteria from the Nitrospirales.</title>
        <authorList>
            <person name="Mueller A.J."/>
            <person name="Daebeler A."/>
            <person name="Herbold C.W."/>
            <person name="Kirkegaard R.H."/>
            <person name="Daims H."/>
        </authorList>
    </citation>
    <scope>NUCLEOTIDE SEQUENCE [LARGE SCALE GENOMIC DNA]</scope>
    <source>
        <strain evidence="1 2">VA</strain>
    </source>
</reference>
<organism evidence="1 2">
    <name type="scientific">Candidatus Nitrospira allomarina</name>
    <dbReference type="NCBI Taxonomy" id="3020900"/>
    <lineage>
        <taxon>Bacteria</taxon>
        <taxon>Pseudomonadati</taxon>
        <taxon>Nitrospirota</taxon>
        <taxon>Nitrospiria</taxon>
        <taxon>Nitrospirales</taxon>
        <taxon>Nitrospiraceae</taxon>
        <taxon>Nitrospira</taxon>
    </lineage>
</organism>
<dbReference type="AlphaFoldDB" id="A0AA96JRJ4"/>
<dbReference type="Proteomes" id="UP001302719">
    <property type="component" value="Chromosome"/>
</dbReference>
<dbReference type="KEGG" id="nall:PP769_14425"/>
<evidence type="ECO:0000313" key="1">
    <source>
        <dbReference type="EMBL" id="WNM57163.1"/>
    </source>
</evidence>
<name>A0AA96JRJ4_9BACT</name>
<accession>A0AA96JRJ4</accession>
<evidence type="ECO:0000313" key="2">
    <source>
        <dbReference type="Proteomes" id="UP001302719"/>
    </source>
</evidence>
<dbReference type="EMBL" id="CP116967">
    <property type="protein sequence ID" value="WNM57163.1"/>
    <property type="molecule type" value="Genomic_DNA"/>
</dbReference>
<proteinExistence type="predicted"/>
<protein>
    <submittedName>
        <fullName evidence="1">Uncharacterized protein</fullName>
    </submittedName>
</protein>
<sequence length="417" mass="47295">MTQEDARAYLNYLLTLHLRQEEAFGPLGLAFVKENDLNKLSLLPEEQFNLLMAIATVFSAEPKRYTMKLELLQKAYQLLPQTRYHDPELGRDLEHLIRKTQSDLHRYNEAMKVARPQSPDRQSLIVETDIPEYFLETAQKRASAYYQEKYRLTKEAKTAQHFGGAAKKFEPDNLAIHKEFPGACAPFINARTNAFHIVLPFDLKISRSPEDPLEAGIRIFYGKMGYSFPLRYEMGKLCSYHDGQVLDVDLHDPNLIFFSVSGIKDPEFITQASQTDPSLPPELVYPMAVLEHTGSLGPFIQVSCNIKVWFDASLVSLLIQGAPDLPDYGLQGGAGLMTRTYASDKVESYVHNLSQPWQEGLSFNFINLHLQLSRGIDSAVVPCGTPIFSVYPVFNRQSYRFVDRRTMDQAPKGSMAN</sequence>
<gene>
    <name evidence="1" type="ORF">PP769_14425</name>
</gene>
<dbReference type="RefSeq" id="WP_312641336.1">
    <property type="nucleotide sequence ID" value="NZ_CP116967.1"/>
</dbReference>
<keyword evidence="2" id="KW-1185">Reference proteome</keyword>